<gene>
    <name evidence="5" type="ORF">OHK93_006725</name>
</gene>
<dbReference type="InterPro" id="IPR002347">
    <property type="entry name" value="SDR_fam"/>
</dbReference>
<dbReference type="AlphaFoldDB" id="A0AA43TUU5"/>
<proteinExistence type="inferred from homology"/>
<dbReference type="PRINTS" id="PR00080">
    <property type="entry name" value="SDRFAMILY"/>
</dbReference>
<evidence type="ECO:0000256" key="2">
    <source>
        <dbReference type="ARBA" id="ARBA00022857"/>
    </source>
</evidence>
<comment type="similarity">
    <text evidence="1 4">Belongs to the short-chain dehydrogenases/reductases (SDR) family.</text>
</comment>
<dbReference type="InterPro" id="IPR036291">
    <property type="entry name" value="NAD(P)-bd_dom_sf"/>
</dbReference>
<evidence type="ECO:0000256" key="4">
    <source>
        <dbReference type="RuleBase" id="RU000363"/>
    </source>
</evidence>
<accession>A0AA43TUU5</accession>
<name>A0AA43TUU5_9LECA</name>
<evidence type="ECO:0000313" key="6">
    <source>
        <dbReference type="Proteomes" id="UP001161017"/>
    </source>
</evidence>
<protein>
    <recommendedName>
        <fullName evidence="7">Carbonyl reductase</fullName>
    </recommendedName>
</protein>
<dbReference type="PRINTS" id="PR00081">
    <property type="entry name" value="GDHRDH"/>
</dbReference>
<evidence type="ECO:0000313" key="5">
    <source>
        <dbReference type="EMBL" id="MDI1487455.1"/>
    </source>
</evidence>
<dbReference type="PANTHER" id="PTHR43963:SF6">
    <property type="entry name" value="CHAIN DEHYDROGENASE FAMILY PROTEIN, PUTATIVE (AFU_ORTHOLOGUE AFUA_3G15350)-RELATED"/>
    <property type="match status" value="1"/>
</dbReference>
<sequence length="303" mass="32027">MAPPASRTALVTGANKGIGLAIVRNLALQYPSSTLSHNGTVPLLIYLTARDQARGEAALASLEADASLKKAKALARDGGLSTIKYRALDISKEDSIQAMSDFLSSSEEDGGGGSLDVVVNNAGIALQGFDADVVRTTLHTNYTNTTIAVRKFIPLLRRSRSGGHARLVNVTSMSGELNSKYSPQIASKFRATKSVADVDALVGSFKTAVERGTHKEEGWPSAAYAVSKSGVTAMTRAVAKEEMEAGSGVLVNCCCPGWVKTDMTKGSGYKSVDQGAMTPVMLALGELGGVEGEYWQHEKVKRW</sequence>
<comment type="caution">
    <text evidence="5">The sequence shown here is derived from an EMBL/GenBank/DDBJ whole genome shotgun (WGS) entry which is preliminary data.</text>
</comment>
<organism evidence="5 6">
    <name type="scientific">Ramalina farinacea</name>
    <dbReference type="NCBI Taxonomy" id="258253"/>
    <lineage>
        <taxon>Eukaryota</taxon>
        <taxon>Fungi</taxon>
        <taxon>Dikarya</taxon>
        <taxon>Ascomycota</taxon>
        <taxon>Pezizomycotina</taxon>
        <taxon>Lecanoromycetes</taxon>
        <taxon>OSLEUM clade</taxon>
        <taxon>Lecanoromycetidae</taxon>
        <taxon>Lecanorales</taxon>
        <taxon>Lecanorineae</taxon>
        <taxon>Ramalinaceae</taxon>
        <taxon>Ramalina</taxon>
    </lineage>
</organism>
<reference evidence="5" key="1">
    <citation type="journal article" date="2023" name="Genome Biol. Evol.">
        <title>First Whole Genome Sequence and Flow Cytometry Genome Size Data for the Lichen-Forming Fungus Ramalina farinacea (Ascomycota).</title>
        <authorList>
            <person name="Llewellyn T."/>
            <person name="Mian S."/>
            <person name="Hill R."/>
            <person name="Leitch I.J."/>
            <person name="Gaya E."/>
        </authorList>
    </citation>
    <scope>NUCLEOTIDE SEQUENCE</scope>
    <source>
        <strain evidence="5">LIQ254RAFAR</strain>
    </source>
</reference>
<keyword evidence="3" id="KW-0560">Oxidoreductase</keyword>
<evidence type="ECO:0008006" key="7">
    <source>
        <dbReference type="Google" id="ProtNLM"/>
    </source>
</evidence>
<dbReference type="Gene3D" id="3.40.50.720">
    <property type="entry name" value="NAD(P)-binding Rossmann-like Domain"/>
    <property type="match status" value="1"/>
</dbReference>
<dbReference type="Pfam" id="PF00106">
    <property type="entry name" value="adh_short"/>
    <property type="match status" value="2"/>
</dbReference>
<keyword evidence="6" id="KW-1185">Reference proteome</keyword>
<evidence type="ECO:0000256" key="3">
    <source>
        <dbReference type="ARBA" id="ARBA00023002"/>
    </source>
</evidence>
<keyword evidence="2" id="KW-0521">NADP</keyword>
<dbReference type="PANTHER" id="PTHR43963">
    <property type="entry name" value="CARBONYL REDUCTASE 1-RELATED"/>
    <property type="match status" value="1"/>
</dbReference>
<evidence type="ECO:0000256" key="1">
    <source>
        <dbReference type="ARBA" id="ARBA00006484"/>
    </source>
</evidence>
<dbReference type="Proteomes" id="UP001161017">
    <property type="component" value="Unassembled WGS sequence"/>
</dbReference>
<dbReference type="SUPFAM" id="SSF51735">
    <property type="entry name" value="NAD(P)-binding Rossmann-fold domains"/>
    <property type="match status" value="1"/>
</dbReference>
<dbReference type="GO" id="GO:0016491">
    <property type="term" value="F:oxidoreductase activity"/>
    <property type="evidence" value="ECO:0007669"/>
    <property type="project" value="UniProtKB-KW"/>
</dbReference>
<dbReference type="EMBL" id="JAPUFD010000005">
    <property type="protein sequence ID" value="MDI1487455.1"/>
    <property type="molecule type" value="Genomic_DNA"/>
</dbReference>